<dbReference type="AlphaFoldDB" id="A0A4Q2RJJ0"/>
<name>A0A4Q2RJJ0_9HYPH</name>
<evidence type="ECO:0000259" key="1">
    <source>
        <dbReference type="Pfam" id="PF02581"/>
    </source>
</evidence>
<sequence length="218" mass="21898">MPDPRTRLFLVTAPVASAAEARPAIAAALAGGDVACLLLRLAPAAERDRKDAVKGLAAAVQDAGTALLLEDPRLVAHTGADGVHAAGADEPFAAALDAMKPDRIVGVGTLASRDDAMRAGEAGADYLMFGDAGFAADGPSVEEVADAAGWWAGIFNVPCVAFARALADVEMLALTGAEFVALGDAVWDDPRGPGAAVAEAEAALARAEALLAAEEAEA</sequence>
<dbReference type="InterPro" id="IPR022998">
    <property type="entry name" value="ThiamineP_synth_TenI"/>
</dbReference>
<dbReference type="OrthoDB" id="7159061at2"/>
<dbReference type="Proteomes" id="UP000289411">
    <property type="component" value="Unassembled WGS sequence"/>
</dbReference>
<gene>
    <name evidence="2" type="ORF">D3272_04025</name>
</gene>
<proteinExistence type="predicted"/>
<accession>A0A4Q2RJJ0</accession>
<comment type="caution">
    <text evidence="2">The sequence shown here is derived from an EMBL/GenBank/DDBJ whole genome shotgun (WGS) entry which is preliminary data.</text>
</comment>
<protein>
    <submittedName>
        <fullName evidence="2">Thiamine phosphate synthase</fullName>
    </submittedName>
</protein>
<dbReference type="Gene3D" id="3.20.20.70">
    <property type="entry name" value="Aldolase class I"/>
    <property type="match status" value="1"/>
</dbReference>
<dbReference type="InterPro" id="IPR036206">
    <property type="entry name" value="ThiamineP_synth_sf"/>
</dbReference>
<dbReference type="GO" id="GO:0009228">
    <property type="term" value="P:thiamine biosynthetic process"/>
    <property type="evidence" value="ECO:0007669"/>
    <property type="project" value="UniProtKB-KW"/>
</dbReference>
<organism evidence="2 3">
    <name type="scientific">Lichenibacterium ramalinae</name>
    <dbReference type="NCBI Taxonomy" id="2316527"/>
    <lineage>
        <taxon>Bacteria</taxon>
        <taxon>Pseudomonadati</taxon>
        <taxon>Pseudomonadota</taxon>
        <taxon>Alphaproteobacteria</taxon>
        <taxon>Hyphomicrobiales</taxon>
        <taxon>Lichenihabitantaceae</taxon>
        <taxon>Lichenibacterium</taxon>
    </lineage>
</organism>
<reference evidence="2 3" key="2">
    <citation type="submission" date="2019-02" db="EMBL/GenBank/DDBJ databases">
        <title>'Lichenibacterium ramalinii' gen. nov. sp. nov., 'Lichenibacterium minor' gen. nov. sp. nov.</title>
        <authorList>
            <person name="Pankratov T."/>
        </authorList>
    </citation>
    <scope>NUCLEOTIDE SEQUENCE [LARGE SCALE GENOMIC DNA]</scope>
    <source>
        <strain evidence="2 3">RmlP001</strain>
    </source>
</reference>
<evidence type="ECO:0000313" key="2">
    <source>
        <dbReference type="EMBL" id="RYB07235.1"/>
    </source>
</evidence>
<dbReference type="SUPFAM" id="SSF51391">
    <property type="entry name" value="Thiamin phosphate synthase"/>
    <property type="match status" value="1"/>
</dbReference>
<dbReference type="Pfam" id="PF02581">
    <property type="entry name" value="TMP-TENI"/>
    <property type="match status" value="1"/>
</dbReference>
<reference evidence="2 3" key="1">
    <citation type="submission" date="2018-09" db="EMBL/GenBank/DDBJ databases">
        <authorList>
            <person name="Grouzdev D.S."/>
            <person name="Krutkina M.S."/>
        </authorList>
    </citation>
    <scope>NUCLEOTIDE SEQUENCE [LARGE SCALE GENOMIC DNA]</scope>
    <source>
        <strain evidence="2 3">RmlP001</strain>
    </source>
</reference>
<keyword evidence="3" id="KW-1185">Reference proteome</keyword>
<dbReference type="RefSeq" id="WP_129217836.1">
    <property type="nucleotide sequence ID" value="NZ_QYBC01000002.1"/>
</dbReference>
<dbReference type="EMBL" id="QYBC01000002">
    <property type="protein sequence ID" value="RYB07235.1"/>
    <property type="molecule type" value="Genomic_DNA"/>
</dbReference>
<dbReference type="CDD" id="cd00564">
    <property type="entry name" value="TMP_TenI"/>
    <property type="match status" value="1"/>
</dbReference>
<feature type="domain" description="Thiamine phosphate synthase/TenI" evidence="1">
    <location>
        <begin position="8"/>
        <end position="185"/>
    </location>
</feature>
<dbReference type="InterPro" id="IPR013785">
    <property type="entry name" value="Aldolase_TIM"/>
</dbReference>
<evidence type="ECO:0000313" key="3">
    <source>
        <dbReference type="Proteomes" id="UP000289411"/>
    </source>
</evidence>